<dbReference type="EMBL" id="NUVX01000007">
    <property type="protein sequence ID" value="PFJ42799.1"/>
    <property type="molecule type" value="Genomic_DNA"/>
</dbReference>
<reference evidence="1 2" key="1">
    <citation type="submission" date="2017-09" db="EMBL/GenBank/DDBJ databases">
        <title>Large-scale bioinformatics analysis of Bacillus genomes uncovers conserved roles of natural products in bacterial physiology.</title>
        <authorList>
            <consortium name="Agbiome Team Llc"/>
            <person name="Bleich R.M."/>
            <person name="Grubbs K.J."/>
            <person name="Santa Maria K.C."/>
            <person name="Allen S.E."/>
            <person name="Farag S."/>
            <person name="Shank E.A."/>
            <person name="Bowers A."/>
        </authorList>
    </citation>
    <scope>NUCLEOTIDE SEQUENCE [LARGE SCALE GENOMIC DNA]</scope>
    <source>
        <strain evidence="1 2">AFS085496</strain>
    </source>
</reference>
<accession>A0A9X6ZV23</accession>
<comment type="caution">
    <text evidence="1">The sequence shown here is derived from an EMBL/GenBank/DDBJ whole genome shotgun (WGS) entry which is preliminary data.</text>
</comment>
<organism evidence="1 2">
    <name type="scientific">Bacillus thuringiensis</name>
    <dbReference type="NCBI Taxonomy" id="1428"/>
    <lineage>
        <taxon>Bacteria</taxon>
        <taxon>Bacillati</taxon>
        <taxon>Bacillota</taxon>
        <taxon>Bacilli</taxon>
        <taxon>Bacillales</taxon>
        <taxon>Bacillaceae</taxon>
        <taxon>Bacillus</taxon>
        <taxon>Bacillus cereus group</taxon>
    </lineage>
</organism>
<dbReference type="Proteomes" id="UP000224003">
    <property type="component" value="Unassembled WGS sequence"/>
</dbReference>
<evidence type="ECO:0000313" key="1">
    <source>
        <dbReference type="EMBL" id="PFJ42799.1"/>
    </source>
</evidence>
<proteinExistence type="predicted"/>
<dbReference type="AlphaFoldDB" id="A0A9X6ZV23"/>
<feature type="non-terminal residue" evidence="1">
    <location>
        <position position="1"/>
    </location>
</feature>
<feature type="non-terminal residue" evidence="1">
    <location>
        <position position="46"/>
    </location>
</feature>
<protein>
    <submittedName>
        <fullName evidence="1">Transposase</fullName>
    </submittedName>
</protein>
<gene>
    <name evidence="1" type="ORF">COJ15_05505</name>
</gene>
<evidence type="ECO:0000313" key="2">
    <source>
        <dbReference type="Proteomes" id="UP000224003"/>
    </source>
</evidence>
<sequence length="46" mass="5255">DETVEIYNQALSFIIKVIDEEFGDLKLFSTKDIVTLVEQLIHATKS</sequence>
<name>A0A9X6ZV23_BACTU</name>